<comment type="similarity">
    <text evidence="4 5">Belongs to the TRAFAC class myosin-kinesin ATPase superfamily. Kinesin family.</text>
</comment>
<dbReference type="InterPro" id="IPR019821">
    <property type="entry name" value="Kinesin_motor_CS"/>
</dbReference>
<keyword evidence="1 5" id="KW-0547">Nucleotide-binding</keyword>
<evidence type="ECO:0000256" key="3">
    <source>
        <dbReference type="ARBA" id="ARBA00023175"/>
    </source>
</evidence>
<dbReference type="SMART" id="SM00256">
    <property type="entry name" value="FBOX"/>
    <property type="match status" value="1"/>
</dbReference>
<gene>
    <name evidence="8" type="ORF">L1049_020663</name>
</gene>
<evidence type="ECO:0000259" key="6">
    <source>
        <dbReference type="PROSITE" id="PS50067"/>
    </source>
</evidence>
<dbReference type="SMART" id="SM00129">
    <property type="entry name" value="KISc"/>
    <property type="match status" value="1"/>
</dbReference>
<dbReference type="PROSITE" id="PS50181">
    <property type="entry name" value="FBOX"/>
    <property type="match status" value="1"/>
</dbReference>
<dbReference type="GO" id="GO:0007018">
    <property type="term" value="P:microtubule-based movement"/>
    <property type="evidence" value="ECO:0007669"/>
    <property type="project" value="InterPro"/>
</dbReference>
<dbReference type="InterPro" id="IPR001810">
    <property type="entry name" value="F-box_dom"/>
</dbReference>
<evidence type="ECO:0000256" key="1">
    <source>
        <dbReference type="ARBA" id="ARBA00022741"/>
    </source>
</evidence>
<feature type="domain" description="Kinesin motor" evidence="6">
    <location>
        <begin position="378"/>
        <end position="515"/>
    </location>
</feature>
<keyword evidence="2 5" id="KW-0067">ATP-binding</keyword>
<dbReference type="GO" id="GO:0003777">
    <property type="term" value="F:microtubule motor activity"/>
    <property type="evidence" value="ECO:0007669"/>
    <property type="project" value="InterPro"/>
</dbReference>
<reference evidence="8 9" key="1">
    <citation type="journal article" date="2024" name="Plant J.">
        <title>Genome sequences and population genomics reveal climatic adaptation and genomic divergence between two closely related sweetgum species.</title>
        <authorList>
            <person name="Xu W.Q."/>
            <person name="Ren C.Q."/>
            <person name="Zhang X.Y."/>
            <person name="Comes H.P."/>
            <person name="Liu X.H."/>
            <person name="Li Y.G."/>
            <person name="Kettle C.J."/>
            <person name="Jalonen R."/>
            <person name="Gaisberger H."/>
            <person name="Ma Y.Z."/>
            <person name="Qiu Y.X."/>
        </authorList>
    </citation>
    <scope>NUCLEOTIDE SEQUENCE [LARGE SCALE GENOMIC DNA]</scope>
    <source>
        <strain evidence="8">Hangzhou</strain>
    </source>
</reference>
<evidence type="ECO:0000313" key="9">
    <source>
        <dbReference type="Proteomes" id="UP001415857"/>
    </source>
</evidence>
<dbReference type="CDD" id="cd22162">
    <property type="entry name" value="F-box_AtSKIP3-like"/>
    <property type="match status" value="1"/>
</dbReference>
<protein>
    <recommendedName>
        <fullName evidence="5">Kinesin-like protein</fullName>
    </recommendedName>
</protein>
<keyword evidence="3 5" id="KW-0505">Motor protein</keyword>
<dbReference type="SUPFAM" id="SSF81383">
    <property type="entry name" value="F-box domain"/>
    <property type="match status" value="1"/>
</dbReference>
<name>A0AAP0SEA6_LIQFO</name>
<dbReference type="Pfam" id="PF00225">
    <property type="entry name" value="Kinesin"/>
    <property type="match status" value="2"/>
</dbReference>
<dbReference type="InterPro" id="IPR036047">
    <property type="entry name" value="F-box-like_dom_sf"/>
</dbReference>
<dbReference type="InterPro" id="IPR036961">
    <property type="entry name" value="Kinesin_motor_dom_sf"/>
</dbReference>
<comment type="caution">
    <text evidence="8">The sequence shown here is derived from an EMBL/GenBank/DDBJ whole genome shotgun (WGS) entry which is preliminary data.</text>
</comment>
<dbReference type="GO" id="GO:0008017">
    <property type="term" value="F:microtubule binding"/>
    <property type="evidence" value="ECO:0007669"/>
    <property type="project" value="InterPro"/>
</dbReference>
<dbReference type="Pfam" id="PF00646">
    <property type="entry name" value="F-box"/>
    <property type="match status" value="1"/>
</dbReference>
<evidence type="ECO:0000313" key="8">
    <source>
        <dbReference type="EMBL" id="KAK9292684.1"/>
    </source>
</evidence>
<dbReference type="EMBL" id="JBBPBK010000001">
    <property type="protein sequence ID" value="KAK9292684.1"/>
    <property type="molecule type" value="Genomic_DNA"/>
</dbReference>
<dbReference type="PRINTS" id="PR00380">
    <property type="entry name" value="KINESINHEAVY"/>
</dbReference>
<feature type="domain" description="Kinesin motor" evidence="6">
    <location>
        <begin position="277"/>
        <end position="361"/>
    </location>
</feature>
<evidence type="ECO:0000256" key="2">
    <source>
        <dbReference type="ARBA" id="ARBA00022840"/>
    </source>
</evidence>
<dbReference type="InterPro" id="IPR025886">
    <property type="entry name" value="PP2-like"/>
</dbReference>
<keyword evidence="5" id="KW-0493">Microtubule</keyword>
<dbReference type="Pfam" id="PF14299">
    <property type="entry name" value="PP2"/>
    <property type="match status" value="1"/>
</dbReference>
<dbReference type="SUPFAM" id="SSF52540">
    <property type="entry name" value="P-loop containing nucleoside triphosphate hydrolases"/>
    <property type="match status" value="1"/>
</dbReference>
<dbReference type="Proteomes" id="UP001415857">
    <property type="component" value="Unassembled WGS sequence"/>
</dbReference>
<feature type="domain" description="F-box" evidence="7">
    <location>
        <begin position="11"/>
        <end position="57"/>
    </location>
</feature>
<accession>A0AAP0SEA6</accession>
<comment type="caution">
    <text evidence="4">Lacks conserved residue(s) required for the propagation of feature annotation.</text>
</comment>
<evidence type="ECO:0000256" key="4">
    <source>
        <dbReference type="PROSITE-ProRule" id="PRU00283"/>
    </source>
</evidence>
<dbReference type="InterPro" id="IPR001752">
    <property type="entry name" value="Kinesin_motor_dom"/>
</dbReference>
<dbReference type="PANTHER" id="PTHR32278:SF111">
    <property type="entry name" value="F-BOX PROTEIN PP2-B12-RELATED"/>
    <property type="match status" value="1"/>
</dbReference>
<proteinExistence type="inferred from homology"/>
<sequence>MGTKGGEIACGADFYVLPEGCIANILSLTTPPDACRLSLVSPIFRSAAESDDVWERFLPADYQAIVARSDGFSPAVIGSKKKLYLHHCDAPLLIDGGRKSFSLDKWSGKKCFMIAARSLSIIWGDTPDYWGWISLPESRFEEVAELRNVCWLEIRGMINTSMLSPETTYGAYLVCKYANARGLDYSTADASVGIIGGESCTQTVHLEPPKGHRLNHISRRIALLLAGAAVPRGGDSRYPKERSDGWFEIELGEYFHKGGEDEELEMSLMEVKNDMSNITVCARFRPLSSKERSNHGDSVCIRSLDSETFIFKDEMEEDFTFSFDRVFYSESEQADVFEFLALPIFLYAVNAMNGTIITYGQISVLDPEEALRSLPVEMNMASSRSHCIYIFMVQQESTTDKRYSFFWIVCEISDELDIDHFKILDRVKAGKLILVDLAGSEKVEKTGAEGRVLEEAKTINKSLSALGNVVNALTSCPQGKANHIPYSDSKLTRILHDALVSFFLLIPKSPHHDQF</sequence>
<dbReference type="PROSITE" id="PS00411">
    <property type="entry name" value="KINESIN_MOTOR_1"/>
    <property type="match status" value="1"/>
</dbReference>
<evidence type="ECO:0000259" key="7">
    <source>
        <dbReference type="PROSITE" id="PS50181"/>
    </source>
</evidence>
<dbReference type="AlphaFoldDB" id="A0AAP0SEA6"/>
<dbReference type="GO" id="GO:0005524">
    <property type="term" value="F:ATP binding"/>
    <property type="evidence" value="ECO:0007669"/>
    <property type="project" value="UniProtKB-KW"/>
</dbReference>
<dbReference type="Gene3D" id="3.40.850.10">
    <property type="entry name" value="Kinesin motor domain"/>
    <property type="match status" value="2"/>
</dbReference>
<dbReference type="PROSITE" id="PS50067">
    <property type="entry name" value="KINESIN_MOTOR_2"/>
    <property type="match status" value="2"/>
</dbReference>
<organism evidence="8 9">
    <name type="scientific">Liquidambar formosana</name>
    <name type="common">Formosan gum</name>
    <dbReference type="NCBI Taxonomy" id="63359"/>
    <lineage>
        <taxon>Eukaryota</taxon>
        <taxon>Viridiplantae</taxon>
        <taxon>Streptophyta</taxon>
        <taxon>Embryophyta</taxon>
        <taxon>Tracheophyta</taxon>
        <taxon>Spermatophyta</taxon>
        <taxon>Magnoliopsida</taxon>
        <taxon>eudicotyledons</taxon>
        <taxon>Gunneridae</taxon>
        <taxon>Pentapetalae</taxon>
        <taxon>Saxifragales</taxon>
        <taxon>Altingiaceae</taxon>
        <taxon>Liquidambar</taxon>
    </lineage>
</organism>
<dbReference type="GO" id="GO:0005874">
    <property type="term" value="C:microtubule"/>
    <property type="evidence" value="ECO:0007669"/>
    <property type="project" value="UniProtKB-KW"/>
</dbReference>
<dbReference type="PANTHER" id="PTHR32278">
    <property type="entry name" value="F-BOX DOMAIN-CONTAINING PROTEIN"/>
    <property type="match status" value="1"/>
</dbReference>
<dbReference type="InterPro" id="IPR027417">
    <property type="entry name" value="P-loop_NTPase"/>
</dbReference>
<keyword evidence="9" id="KW-1185">Reference proteome</keyword>
<evidence type="ECO:0000256" key="5">
    <source>
        <dbReference type="RuleBase" id="RU000394"/>
    </source>
</evidence>